<dbReference type="Pfam" id="PF01743">
    <property type="entry name" value="PolyA_pol"/>
    <property type="match status" value="1"/>
</dbReference>
<dbReference type="InterPro" id="IPR032828">
    <property type="entry name" value="PolyA_RNA-bd"/>
</dbReference>
<evidence type="ECO:0000256" key="3">
    <source>
        <dbReference type="ARBA" id="ARBA00022694"/>
    </source>
</evidence>
<evidence type="ECO:0000313" key="13">
    <source>
        <dbReference type="EMBL" id="MBA2880876.1"/>
    </source>
</evidence>
<dbReference type="InterPro" id="IPR050124">
    <property type="entry name" value="tRNA_CCA-adding_enzyme"/>
</dbReference>
<evidence type="ECO:0000256" key="4">
    <source>
        <dbReference type="ARBA" id="ARBA00022695"/>
    </source>
</evidence>
<dbReference type="Gene3D" id="1.10.3090.10">
    <property type="entry name" value="cca-adding enzyme, domain 2"/>
    <property type="match status" value="1"/>
</dbReference>
<keyword evidence="2 9" id="KW-0808">Transferase</keyword>
<dbReference type="InterPro" id="IPR043519">
    <property type="entry name" value="NT_sf"/>
</dbReference>
<protein>
    <submittedName>
        <fullName evidence="13">Putative nucleotidyltransferase with HDIG domain</fullName>
    </submittedName>
</protein>
<evidence type="ECO:0000259" key="11">
    <source>
        <dbReference type="Pfam" id="PF01966"/>
    </source>
</evidence>
<keyword evidence="4" id="KW-0548">Nucleotidyltransferase</keyword>
<dbReference type="NCBIfam" id="TIGR00277">
    <property type="entry name" value="HDIG"/>
    <property type="match status" value="1"/>
</dbReference>
<dbReference type="AlphaFoldDB" id="A0A7W0C810"/>
<evidence type="ECO:0000259" key="12">
    <source>
        <dbReference type="Pfam" id="PF12627"/>
    </source>
</evidence>
<dbReference type="GO" id="GO:0000166">
    <property type="term" value="F:nucleotide binding"/>
    <property type="evidence" value="ECO:0007669"/>
    <property type="project" value="UniProtKB-KW"/>
</dbReference>
<dbReference type="SUPFAM" id="SSF81891">
    <property type="entry name" value="Poly A polymerase C-terminal region-like"/>
    <property type="match status" value="1"/>
</dbReference>
<dbReference type="Gene3D" id="3.30.460.10">
    <property type="entry name" value="Beta Polymerase, domain 2"/>
    <property type="match status" value="1"/>
</dbReference>
<comment type="cofactor">
    <cofactor evidence="1">
        <name>Mg(2+)</name>
        <dbReference type="ChEBI" id="CHEBI:18420"/>
    </cofactor>
</comment>
<dbReference type="InterPro" id="IPR003607">
    <property type="entry name" value="HD/PDEase_dom"/>
</dbReference>
<dbReference type="InterPro" id="IPR002646">
    <property type="entry name" value="PolA_pol_head_dom"/>
</dbReference>
<dbReference type="PANTHER" id="PTHR47545">
    <property type="entry name" value="MULTIFUNCTIONAL CCA PROTEIN"/>
    <property type="match status" value="1"/>
</dbReference>
<feature type="domain" description="HD" evidence="11">
    <location>
        <begin position="232"/>
        <end position="340"/>
    </location>
</feature>
<feature type="domain" description="Poly A polymerase head" evidence="10">
    <location>
        <begin position="21"/>
        <end position="132"/>
    </location>
</feature>
<evidence type="ECO:0000256" key="6">
    <source>
        <dbReference type="ARBA" id="ARBA00022741"/>
    </source>
</evidence>
<dbReference type="Proteomes" id="UP000525298">
    <property type="component" value="Unassembled WGS sequence"/>
</dbReference>
<organism evidence="13 14">
    <name type="scientific">Desulfosalsimonas propionicica</name>
    <dbReference type="NCBI Taxonomy" id="332175"/>
    <lineage>
        <taxon>Bacteria</taxon>
        <taxon>Pseudomonadati</taxon>
        <taxon>Thermodesulfobacteriota</taxon>
        <taxon>Desulfobacteria</taxon>
        <taxon>Desulfobacterales</taxon>
        <taxon>Desulfosalsimonadaceae</taxon>
        <taxon>Desulfosalsimonas</taxon>
    </lineage>
</organism>
<sequence>MINTKFLPQPLLPKIPEQSGAYLVGGTVRDQLLGRPFADWDLAVEHDPARLARAIAEAENSRVVVLGKKRQIIHRVVSAGRIFDIAAIQGQTISEDLLRRDFTINAMAVSLPSGRLIDPAGGRGDLDRRMIRMTGKRVFDDDPLRLLRAFRMAATLGFAIDPETFAAVSEKAGQIRQVAGERIRDEWQKILQTQDSAQWISEMDRAGLLGSLFPELEALKNCGQNRHHEFDVFDHTMAVYRGLEQMLHQNRPALAPDRTNQELLSMPAAVRLLKHAALLHDIGKPQTRTTDDQGRIHFYHHPRAGAQMAGQICRRLRFSCADAGYVTFLIRHHIRPLFLYTARQRNALTSRAMTRFFIKTRPYTPDLLLMATADMTGKKEKTNPEFIEFAKDLAQRYFTGHLPARARPRLLTGHDLIRELGLSPSPLFATVLDRVEEGRLAGDIESRDQALELARKIVETQKDA</sequence>
<keyword evidence="3" id="KW-0819">tRNA processing</keyword>
<evidence type="ECO:0000259" key="10">
    <source>
        <dbReference type="Pfam" id="PF01743"/>
    </source>
</evidence>
<dbReference type="GO" id="GO:0016779">
    <property type="term" value="F:nucleotidyltransferase activity"/>
    <property type="evidence" value="ECO:0007669"/>
    <property type="project" value="UniProtKB-KW"/>
</dbReference>
<dbReference type="SUPFAM" id="SSF81301">
    <property type="entry name" value="Nucleotidyltransferase"/>
    <property type="match status" value="1"/>
</dbReference>
<dbReference type="Pfam" id="PF12627">
    <property type="entry name" value="PolyA_pol_RNAbd"/>
    <property type="match status" value="1"/>
</dbReference>
<dbReference type="GO" id="GO:0046872">
    <property type="term" value="F:metal ion binding"/>
    <property type="evidence" value="ECO:0007669"/>
    <property type="project" value="UniProtKB-KW"/>
</dbReference>
<evidence type="ECO:0000256" key="7">
    <source>
        <dbReference type="ARBA" id="ARBA00022842"/>
    </source>
</evidence>
<gene>
    <name evidence="13" type="ORF">HNR65_001194</name>
</gene>
<dbReference type="InterPro" id="IPR006674">
    <property type="entry name" value="HD_domain"/>
</dbReference>
<accession>A0A7W0C810</accession>
<comment type="caution">
    <text evidence="13">The sequence shown here is derived from an EMBL/GenBank/DDBJ whole genome shotgun (WGS) entry which is preliminary data.</text>
</comment>
<dbReference type="RefSeq" id="WP_181550527.1">
    <property type="nucleotide sequence ID" value="NZ_JACDUS010000002.1"/>
</dbReference>
<evidence type="ECO:0000256" key="5">
    <source>
        <dbReference type="ARBA" id="ARBA00022723"/>
    </source>
</evidence>
<evidence type="ECO:0000256" key="8">
    <source>
        <dbReference type="ARBA" id="ARBA00022884"/>
    </source>
</evidence>
<evidence type="ECO:0000256" key="1">
    <source>
        <dbReference type="ARBA" id="ARBA00001946"/>
    </source>
</evidence>
<dbReference type="Pfam" id="PF01966">
    <property type="entry name" value="HD"/>
    <property type="match status" value="1"/>
</dbReference>
<dbReference type="CDD" id="cd00077">
    <property type="entry name" value="HDc"/>
    <property type="match status" value="1"/>
</dbReference>
<dbReference type="InterPro" id="IPR006675">
    <property type="entry name" value="HDIG_dom"/>
</dbReference>
<feature type="domain" description="tRNA nucleotidyltransferase/poly(A) polymerase RNA and SrmB- binding" evidence="12">
    <location>
        <begin position="157"/>
        <end position="218"/>
    </location>
</feature>
<evidence type="ECO:0000256" key="9">
    <source>
        <dbReference type="RuleBase" id="RU003953"/>
    </source>
</evidence>
<dbReference type="GO" id="GO:0003723">
    <property type="term" value="F:RNA binding"/>
    <property type="evidence" value="ECO:0007669"/>
    <property type="project" value="UniProtKB-KW"/>
</dbReference>
<evidence type="ECO:0000256" key="2">
    <source>
        <dbReference type="ARBA" id="ARBA00022679"/>
    </source>
</evidence>
<dbReference type="EMBL" id="JACDUS010000002">
    <property type="protein sequence ID" value="MBA2880876.1"/>
    <property type="molecule type" value="Genomic_DNA"/>
</dbReference>
<name>A0A7W0C810_9BACT</name>
<keyword evidence="5" id="KW-0479">Metal-binding</keyword>
<dbReference type="GO" id="GO:0008033">
    <property type="term" value="P:tRNA processing"/>
    <property type="evidence" value="ECO:0007669"/>
    <property type="project" value="UniProtKB-KW"/>
</dbReference>
<dbReference type="CDD" id="cd05398">
    <property type="entry name" value="NT_ClassII-CCAase"/>
    <property type="match status" value="1"/>
</dbReference>
<keyword evidence="14" id="KW-1185">Reference proteome</keyword>
<evidence type="ECO:0000313" key="14">
    <source>
        <dbReference type="Proteomes" id="UP000525298"/>
    </source>
</evidence>
<comment type="similarity">
    <text evidence="9">Belongs to the tRNA nucleotidyltransferase/poly(A) polymerase family.</text>
</comment>
<keyword evidence="7" id="KW-0460">Magnesium</keyword>
<reference evidence="13 14" key="1">
    <citation type="submission" date="2020-07" db="EMBL/GenBank/DDBJ databases">
        <title>Genomic Encyclopedia of Type Strains, Phase IV (KMG-IV): sequencing the most valuable type-strain genomes for metagenomic binning, comparative biology and taxonomic classification.</title>
        <authorList>
            <person name="Goeker M."/>
        </authorList>
    </citation>
    <scope>NUCLEOTIDE SEQUENCE [LARGE SCALE GENOMIC DNA]</scope>
    <source>
        <strain evidence="13 14">DSM 17721</strain>
    </source>
</reference>
<keyword evidence="6" id="KW-0547">Nucleotide-binding</keyword>
<keyword evidence="8 9" id="KW-0694">RNA-binding</keyword>
<proteinExistence type="inferred from homology"/>